<dbReference type="STRING" id="1561998.A0A1I7TRM7"/>
<dbReference type="InterPro" id="IPR013087">
    <property type="entry name" value="Znf_C2H2_type"/>
</dbReference>
<evidence type="ECO:0000259" key="2">
    <source>
        <dbReference type="Pfam" id="PF00096"/>
    </source>
</evidence>
<dbReference type="AlphaFoldDB" id="A0A1I7TRM7"/>
<sequence length="274" mass="32688">MTDIPERVLEIWKTPLDIDTCEGLLDLYKLQCSTCDARFNNENQFAIHIETCLENAERNIHYQVHMHGNRLLMYTHRVALFCGASQQKEFLECGICKQSFENKETIRKHIRSCARYNSDYGSFIRKTTPLFSNMLFSFEKLGHLFQTYVEDKHIIGIRQQERQRRPVREITGGASMERHLFFDELSEHFIEKYQDYLFAVCGLIDDAFIRYLKKKELDSETEDIYYSIPTKRTRSEEPEEYDDEERRQREEAVVETPVLRRSSNRRKRKMCSCC</sequence>
<protein>
    <submittedName>
        <fullName evidence="5">C2H2-type domain-containing protein</fullName>
    </submittedName>
</protein>
<reference evidence="5" key="1">
    <citation type="submission" date="2016-11" db="UniProtKB">
        <authorList>
            <consortium name="WormBaseParasite"/>
        </authorList>
    </citation>
    <scope>IDENTIFICATION</scope>
</reference>
<evidence type="ECO:0000259" key="3">
    <source>
        <dbReference type="Pfam" id="PF12874"/>
    </source>
</evidence>
<accession>A0A1I7TRM7</accession>
<keyword evidence="4" id="KW-1185">Reference proteome</keyword>
<evidence type="ECO:0000313" key="5">
    <source>
        <dbReference type="WBParaSite" id="Csp11.Scaffold629.g11086.t1"/>
    </source>
</evidence>
<dbReference type="Pfam" id="PF00096">
    <property type="entry name" value="zf-C2H2"/>
    <property type="match status" value="1"/>
</dbReference>
<feature type="region of interest" description="Disordered" evidence="1">
    <location>
        <begin position="228"/>
        <end position="274"/>
    </location>
</feature>
<feature type="compositionally biased region" description="Basic residues" evidence="1">
    <location>
        <begin position="262"/>
        <end position="274"/>
    </location>
</feature>
<name>A0A1I7TRM7_9PELO</name>
<dbReference type="Proteomes" id="UP000095282">
    <property type="component" value="Unplaced"/>
</dbReference>
<feature type="domain" description="C2H2-type" evidence="3">
    <location>
        <begin position="31"/>
        <end position="49"/>
    </location>
</feature>
<proteinExistence type="predicted"/>
<evidence type="ECO:0000313" key="4">
    <source>
        <dbReference type="Proteomes" id="UP000095282"/>
    </source>
</evidence>
<feature type="domain" description="C2H2-type" evidence="2">
    <location>
        <begin position="92"/>
        <end position="112"/>
    </location>
</feature>
<dbReference type="Pfam" id="PF12874">
    <property type="entry name" value="zf-met"/>
    <property type="match status" value="1"/>
</dbReference>
<organism evidence="4 5">
    <name type="scientific">Caenorhabditis tropicalis</name>
    <dbReference type="NCBI Taxonomy" id="1561998"/>
    <lineage>
        <taxon>Eukaryota</taxon>
        <taxon>Metazoa</taxon>
        <taxon>Ecdysozoa</taxon>
        <taxon>Nematoda</taxon>
        <taxon>Chromadorea</taxon>
        <taxon>Rhabditida</taxon>
        <taxon>Rhabditina</taxon>
        <taxon>Rhabditomorpha</taxon>
        <taxon>Rhabditoidea</taxon>
        <taxon>Rhabditidae</taxon>
        <taxon>Peloderinae</taxon>
        <taxon>Caenorhabditis</taxon>
    </lineage>
</organism>
<dbReference type="eggNOG" id="ENOG502THVV">
    <property type="taxonomic scope" value="Eukaryota"/>
</dbReference>
<evidence type="ECO:0000256" key="1">
    <source>
        <dbReference type="SAM" id="MobiDB-lite"/>
    </source>
</evidence>
<dbReference type="WBParaSite" id="Csp11.Scaffold629.g11086.t1">
    <property type="protein sequence ID" value="Csp11.Scaffold629.g11086.t1"/>
    <property type="gene ID" value="Csp11.Scaffold629.g11086"/>
</dbReference>